<comment type="caution">
    <text evidence="1">The sequence shown here is derived from an EMBL/GenBank/DDBJ whole genome shotgun (WGS) entry which is preliminary data.</text>
</comment>
<dbReference type="OrthoDB" id="6774132at2759"/>
<keyword evidence="2" id="KW-1185">Reference proteome</keyword>
<dbReference type="EMBL" id="LJIG01000444">
    <property type="protein sequence ID" value="KRT86496.1"/>
    <property type="molecule type" value="Genomic_DNA"/>
</dbReference>
<sequence length="126" mass="14531">MIENVDVEKLPADIKGYCTDSIMRSPGVILATIKVDNVRGDNIVIRIVLDNAQLVDVIIGRTYTKLPRAGYCKVDNYLHFQHRDDLDPFQMKIINTVKPLQLMSALFSKVCKCELNREKRYQCRRC</sequence>
<evidence type="ECO:0000313" key="2">
    <source>
        <dbReference type="Proteomes" id="UP000051574"/>
    </source>
</evidence>
<dbReference type="Proteomes" id="UP000051574">
    <property type="component" value="Unassembled WGS sequence"/>
</dbReference>
<accession>A0A0T6BGP3</accession>
<proteinExistence type="predicted"/>
<reference evidence="1 2" key="1">
    <citation type="submission" date="2015-09" db="EMBL/GenBank/DDBJ databases">
        <title>Draft genome of the scarab beetle Oryctes borbonicus.</title>
        <authorList>
            <person name="Meyer J.M."/>
            <person name="Markov G.V."/>
            <person name="Baskaran P."/>
            <person name="Herrmann M."/>
            <person name="Sommer R.J."/>
            <person name="Roedelsperger C."/>
        </authorList>
    </citation>
    <scope>NUCLEOTIDE SEQUENCE [LARGE SCALE GENOMIC DNA]</scope>
    <source>
        <strain evidence="1">OB123</strain>
        <tissue evidence="1">Whole animal</tissue>
    </source>
</reference>
<organism evidence="1 2">
    <name type="scientific">Oryctes borbonicus</name>
    <dbReference type="NCBI Taxonomy" id="1629725"/>
    <lineage>
        <taxon>Eukaryota</taxon>
        <taxon>Metazoa</taxon>
        <taxon>Ecdysozoa</taxon>
        <taxon>Arthropoda</taxon>
        <taxon>Hexapoda</taxon>
        <taxon>Insecta</taxon>
        <taxon>Pterygota</taxon>
        <taxon>Neoptera</taxon>
        <taxon>Endopterygota</taxon>
        <taxon>Coleoptera</taxon>
        <taxon>Polyphaga</taxon>
        <taxon>Scarabaeiformia</taxon>
        <taxon>Scarabaeidae</taxon>
        <taxon>Dynastinae</taxon>
        <taxon>Oryctes</taxon>
    </lineage>
</organism>
<name>A0A0T6BGP3_9SCAR</name>
<gene>
    <name evidence="1" type="ORF">AMK59_919</name>
</gene>
<dbReference type="AlphaFoldDB" id="A0A0T6BGP3"/>
<evidence type="ECO:0000313" key="1">
    <source>
        <dbReference type="EMBL" id="KRT86496.1"/>
    </source>
</evidence>
<protein>
    <submittedName>
        <fullName evidence="1">Uncharacterized protein</fullName>
    </submittedName>
</protein>